<dbReference type="Proteomes" id="UP000053593">
    <property type="component" value="Unassembled WGS sequence"/>
</dbReference>
<evidence type="ECO:0000313" key="2">
    <source>
        <dbReference type="Proteomes" id="UP000053593"/>
    </source>
</evidence>
<accession>A0A0D0BQX5</accession>
<proteinExistence type="predicted"/>
<dbReference type="HOGENOM" id="CLU_2941949_0_0_1"/>
<dbReference type="EMBL" id="KN834850">
    <property type="protein sequence ID" value="KIK51999.1"/>
    <property type="molecule type" value="Genomic_DNA"/>
</dbReference>
<reference evidence="1 2" key="1">
    <citation type="submission" date="2014-04" db="EMBL/GenBank/DDBJ databases">
        <title>Evolutionary Origins and Diversification of the Mycorrhizal Mutualists.</title>
        <authorList>
            <consortium name="DOE Joint Genome Institute"/>
            <consortium name="Mycorrhizal Genomics Consortium"/>
            <person name="Kohler A."/>
            <person name="Kuo A."/>
            <person name="Nagy L.G."/>
            <person name="Floudas D."/>
            <person name="Copeland A."/>
            <person name="Barry K.W."/>
            <person name="Cichocki N."/>
            <person name="Veneault-Fourrey C."/>
            <person name="LaButti K."/>
            <person name="Lindquist E.A."/>
            <person name="Lipzen A."/>
            <person name="Lundell T."/>
            <person name="Morin E."/>
            <person name="Murat C."/>
            <person name="Riley R."/>
            <person name="Ohm R."/>
            <person name="Sun H."/>
            <person name="Tunlid A."/>
            <person name="Henrissat B."/>
            <person name="Grigoriev I.V."/>
            <person name="Hibbett D.S."/>
            <person name="Martin F."/>
        </authorList>
    </citation>
    <scope>NUCLEOTIDE SEQUENCE [LARGE SCALE GENOMIC DNA]</scope>
    <source>
        <strain evidence="1 2">FD-317 M1</strain>
    </source>
</reference>
<evidence type="ECO:0000313" key="1">
    <source>
        <dbReference type="EMBL" id="KIK51999.1"/>
    </source>
</evidence>
<name>A0A0D0BQX5_9AGAR</name>
<gene>
    <name evidence="1" type="ORF">GYMLUDRAFT_78021</name>
</gene>
<organism evidence="1 2">
    <name type="scientific">Collybiopsis luxurians FD-317 M1</name>
    <dbReference type="NCBI Taxonomy" id="944289"/>
    <lineage>
        <taxon>Eukaryota</taxon>
        <taxon>Fungi</taxon>
        <taxon>Dikarya</taxon>
        <taxon>Basidiomycota</taxon>
        <taxon>Agaricomycotina</taxon>
        <taxon>Agaricomycetes</taxon>
        <taxon>Agaricomycetidae</taxon>
        <taxon>Agaricales</taxon>
        <taxon>Marasmiineae</taxon>
        <taxon>Omphalotaceae</taxon>
        <taxon>Collybiopsis</taxon>
        <taxon>Collybiopsis luxurians</taxon>
    </lineage>
</organism>
<dbReference type="AlphaFoldDB" id="A0A0D0BQX5"/>
<sequence>MWIKYIEYVEGDVEETQSTDDKLIPGKEKDEPCYNEVWAEIEGLEEGLDDASKKFEKKVR</sequence>
<protein>
    <submittedName>
        <fullName evidence="1">Uncharacterized protein</fullName>
    </submittedName>
</protein>
<keyword evidence="2" id="KW-1185">Reference proteome</keyword>